<dbReference type="AlphaFoldDB" id="A0A9P7B074"/>
<dbReference type="CDD" id="cd20071">
    <property type="entry name" value="SET_SMYD"/>
    <property type="match status" value="1"/>
</dbReference>
<dbReference type="Gene3D" id="2.170.270.10">
    <property type="entry name" value="SET domain"/>
    <property type="match status" value="1"/>
</dbReference>
<keyword evidence="4" id="KW-1185">Reference proteome</keyword>
<dbReference type="Proteomes" id="UP000785200">
    <property type="component" value="Unassembled WGS sequence"/>
</dbReference>
<dbReference type="OrthoDB" id="438641at2759"/>
<feature type="compositionally biased region" description="Basic and acidic residues" evidence="1">
    <location>
        <begin position="537"/>
        <end position="549"/>
    </location>
</feature>
<dbReference type="Gene3D" id="6.10.140.2220">
    <property type="match status" value="1"/>
</dbReference>
<evidence type="ECO:0000313" key="4">
    <source>
        <dbReference type="Proteomes" id="UP000785200"/>
    </source>
</evidence>
<dbReference type="EMBL" id="VNKQ01000002">
    <property type="protein sequence ID" value="KAG0652468.1"/>
    <property type="molecule type" value="Genomic_DNA"/>
</dbReference>
<accession>A0A9P7B074</accession>
<organism evidence="3 4">
    <name type="scientific">Hyphodiscus hymeniophilus</name>
    <dbReference type="NCBI Taxonomy" id="353542"/>
    <lineage>
        <taxon>Eukaryota</taxon>
        <taxon>Fungi</taxon>
        <taxon>Dikarya</taxon>
        <taxon>Ascomycota</taxon>
        <taxon>Pezizomycotina</taxon>
        <taxon>Leotiomycetes</taxon>
        <taxon>Helotiales</taxon>
        <taxon>Hyphodiscaceae</taxon>
        <taxon>Hyphodiscus</taxon>
    </lineage>
</organism>
<evidence type="ECO:0000313" key="3">
    <source>
        <dbReference type="EMBL" id="KAG0652468.1"/>
    </source>
</evidence>
<dbReference type="PROSITE" id="PS50280">
    <property type="entry name" value="SET"/>
    <property type="match status" value="1"/>
</dbReference>
<comment type="caution">
    <text evidence="3">The sequence shown here is derived from an EMBL/GenBank/DDBJ whole genome shotgun (WGS) entry which is preliminary data.</text>
</comment>
<dbReference type="InterPro" id="IPR001214">
    <property type="entry name" value="SET_dom"/>
</dbReference>
<name>A0A9P7B074_9HELO</name>
<protein>
    <submittedName>
        <fullName evidence="3">Trithorax-related 4</fullName>
    </submittedName>
</protein>
<dbReference type="InterPro" id="IPR046341">
    <property type="entry name" value="SET_dom_sf"/>
</dbReference>
<dbReference type="Pfam" id="PF00856">
    <property type="entry name" value="SET"/>
    <property type="match status" value="1"/>
</dbReference>
<dbReference type="GO" id="GO:0005634">
    <property type="term" value="C:nucleus"/>
    <property type="evidence" value="ECO:0007669"/>
    <property type="project" value="TreeGrafter"/>
</dbReference>
<proteinExistence type="predicted"/>
<dbReference type="PANTHER" id="PTHR12197">
    <property type="entry name" value="HISTONE-LYSINE N-METHYLTRANSFERASE SMYD"/>
    <property type="match status" value="1"/>
</dbReference>
<gene>
    <name evidence="3" type="ORF">D0Z07_0598</name>
</gene>
<dbReference type="InterPro" id="IPR050869">
    <property type="entry name" value="H3K4_H4K5_MeTrfase"/>
</dbReference>
<evidence type="ECO:0000259" key="2">
    <source>
        <dbReference type="PROSITE" id="PS50280"/>
    </source>
</evidence>
<evidence type="ECO:0000256" key="1">
    <source>
        <dbReference type="SAM" id="MobiDB-lite"/>
    </source>
</evidence>
<reference evidence="3" key="1">
    <citation type="submission" date="2019-07" db="EMBL/GenBank/DDBJ databases">
        <title>Hyphodiscus hymeniophilus genome sequencing and assembly.</title>
        <authorList>
            <person name="Kramer G."/>
            <person name="Nodwell J."/>
        </authorList>
    </citation>
    <scope>NUCLEOTIDE SEQUENCE</scope>
    <source>
        <strain evidence="3">ATCC 34498</strain>
    </source>
</reference>
<dbReference type="SUPFAM" id="SSF82199">
    <property type="entry name" value="SET domain"/>
    <property type="match status" value="1"/>
</dbReference>
<feature type="domain" description="SET" evidence="2">
    <location>
        <begin position="248"/>
        <end position="503"/>
    </location>
</feature>
<feature type="region of interest" description="Disordered" evidence="1">
    <location>
        <begin position="537"/>
        <end position="561"/>
    </location>
</feature>
<dbReference type="PANTHER" id="PTHR12197:SF251">
    <property type="entry name" value="EG:BACR7C10.4 PROTEIN"/>
    <property type="match status" value="1"/>
</dbReference>
<sequence length="573" mass="64040">MDSPWRAALYSPSSACEVATYQFLEPEQLESEIKDLAHFTKSISLTPYDPELWLNRAHCLRLLGYPELGLGDAYKARLLVEATLETPGSTLGTNALQTFAKKIYIQHMTDPAWSQWKSRVSTSALLKARSLDMLKRLEAHIWTELMEGLIASNCCGDYLKLSKEAVLKFPDDEVFPSDVANAESWYQQRVDILQAQVDEGDMTVVQMQTTLDNGGVYPTPYPWMTEALLVRDDNLIQSIKEEFTLASTNCTVFKSTLRNAKEMTEFDVLGVIASKDISSEDTVVIDRTPAGAISNVDRCEACCAALPSTKTTIPCCSALYCSEQCSETALQNYHTSVCGKDFAFLHDAAKSADHTADFSLDALLLLRVLALSLQEDATHPLQTSIIQRLTPAYSMPEPQLIIFNFADHIVTPILTLRELGVDIFSNPLYDTWVLHTMRCRIQNNKHGATLDEFVGSAISPLYSMFNHSCSPNVDWRHDDYSSTVTLFATRDIKEGEEMCISYIKGAEMGRKERQRALLTWLGMECGCQRCTEEKALEKNTSDEDVESGRNESGGTGEQHEVKAVAEQLDHLRI</sequence>
<dbReference type="Gene3D" id="1.10.220.160">
    <property type="match status" value="1"/>
</dbReference>